<dbReference type="AlphaFoldDB" id="A0A974BM92"/>
<feature type="transmembrane region" description="Helical" evidence="8">
    <location>
        <begin position="269"/>
        <end position="293"/>
    </location>
</feature>
<evidence type="ECO:0000256" key="1">
    <source>
        <dbReference type="ARBA" id="ARBA00004141"/>
    </source>
</evidence>
<comment type="caution">
    <text evidence="9">The sequence shown here is derived from an EMBL/GenBank/DDBJ whole genome shotgun (WGS) entry which is preliminary data.</text>
</comment>
<evidence type="ECO:0000256" key="6">
    <source>
        <dbReference type="ARBA" id="ARBA00022989"/>
    </source>
</evidence>
<keyword evidence="10" id="KW-1185">Reference proteome</keyword>
<dbReference type="NCBIfam" id="TIGR00912">
    <property type="entry name" value="2A0309"/>
    <property type="match status" value="1"/>
</dbReference>
<feature type="transmembrane region" description="Helical" evidence="8">
    <location>
        <begin position="219"/>
        <end position="240"/>
    </location>
</feature>
<keyword evidence="7 8" id="KW-0472">Membrane</keyword>
<dbReference type="EMBL" id="JACBNQ010000021">
    <property type="protein sequence ID" value="NYB75421.1"/>
    <property type="molecule type" value="Genomic_DNA"/>
</dbReference>
<feature type="transmembrane region" description="Helical" evidence="8">
    <location>
        <begin position="12"/>
        <end position="31"/>
    </location>
</feature>
<evidence type="ECO:0000313" key="9">
    <source>
        <dbReference type="EMBL" id="NYB75421.1"/>
    </source>
</evidence>
<evidence type="ECO:0000256" key="2">
    <source>
        <dbReference type="ARBA" id="ARBA00007998"/>
    </source>
</evidence>
<feature type="transmembrane region" description="Helical" evidence="8">
    <location>
        <begin position="80"/>
        <end position="100"/>
    </location>
</feature>
<dbReference type="Proteomes" id="UP000611629">
    <property type="component" value="Unassembled WGS sequence"/>
</dbReference>
<feature type="transmembrane region" description="Helical" evidence="8">
    <location>
        <begin position="186"/>
        <end position="207"/>
    </location>
</feature>
<feature type="transmembrane region" description="Helical" evidence="8">
    <location>
        <begin position="112"/>
        <end position="133"/>
    </location>
</feature>
<proteinExistence type="inferred from homology"/>
<dbReference type="PANTHER" id="PTHR34975">
    <property type="entry name" value="SPORE GERMINATION PROTEIN A2"/>
    <property type="match status" value="1"/>
</dbReference>
<keyword evidence="5 8" id="KW-0812">Transmembrane</keyword>
<accession>A0A974BM92</accession>
<evidence type="ECO:0000256" key="3">
    <source>
        <dbReference type="ARBA" id="ARBA00022448"/>
    </source>
</evidence>
<dbReference type="InterPro" id="IPR004761">
    <property type="entry name" value="Spore_GerAB"/>
</dbReference>
<dbReference type="PANTHER" id="PTHR34975:SF2">
    <property type="entry name" value="SPORE GERMINATION PROTEIN A2"/>
    <property type="match status" value="1"/>
</dbReference>
<evidence type="ECO:0000256" key="5">
    <source>
        <dbReference type="ARBA" id="ARBA00022692"/>
    </source>
</evidence>
<evidence type="ECO:0000256" key="4">
    <source>
        <dbReference type="ARBA" id="ARBA00022544"/>
    </source>
</evidence>
<protein>
    <submittedName>
        <fullName evidence="9">Endospore germination permease</fullName>
    </submittedName>
</protein>
<comment type="similarity">
    <text evidence="2">Belongs to the amino acid-polyamine-organocation (APC) superfamily. Spore germination protein (SGP) (TC 2.A.3.9) family.</text>
</comment>
<evidence type="ECO:0000313" key="10">
    <source>
        <dbReference type="Proteomes" id="UP000611629"/>
    </source>
</evidence>
<dbReference type="RefSeq" id="WP_179239127.1">
    <property type="nucleotide sequence ID" value="NZ_JACBNQ010000021.1"/>
</dbReference>
<feature type="transmembrane region" description="Helical" evidence="8">
    <location>
        <begin position="305"/>
        <end position="325"/>
    </location>
</feature>
<reference evidence="9" key="1">
    <citation type="submission" date="2020-07" db="EMBL/GenBank/DDBJ databases">
        <title>Genomic analysis of a strain of Sedimentibacter Hydroxybenzoicus DSM7310.</title>
        <authorList>
            <person name="Ma S."/>
        </authorList>
    </citation>
    <scope>NUCLEOTIDE SEQUENCE</scope>
    <source>
        <strain evidence="9">DSM 7310</strain>
    </source>
</reference>
<dbReference type="Pfam" id="PF03845">
    <property type="entry name" value="Spore_permease"/>
    <property type="match status" value="1"/>
</dbReference>
<keyword evidence="4" id="KW-0309">Germination</keyword>
<feature type="transmembrane region" description="Helical" evidence="8">
    <location>
        <begin position="37"/>
        <end position="54"/>
    </location>
</feature>
<comment type="subcellular location">
    <subcellularLocation>
        <location evidence="1">Membrane</location>
        <topology evidence="1">Multi-pass membrane protein</topology>
    </subcellularLocation>
</comment>
<keyword evidence="6 8" id="KW-1133">Transmembrane helix</keyword>
<sequence>MFNQDITPYQNLSILILVSFAFQSILMPLLLSEIDGPVGWMTIIIAAVVLYFSLKPINKLLLKYKEDSFLSISNKIFPRLISRAIGIYYIIMFLIANSILMKDFAEQIKLMMLFRTPLGSIIIVILLTASYATKKGIKTIANISSITVLIAFIPYIFIMIFSTYYADYSNVFPIYPADVEGVLKSVPGAILGFFGFTILLFSNSKVTVQENNRSINKKFILFSTILYVACYLMIIVKFGIKESVHLVWPFISVMKYVNIPGFFFESTEIVGLCFQIIVTFSCICIIAYFTNIAMQETFKTREDGFFIYMQIPILYFMAAVLPGMYMMFPYIQWPIIILSGLNLLIPLIAALVDAKFKKVKNN</sequence>
<evidence type="ECO:0000256" key="8">
    <source>
        <dbReference type="SAM" id="Phobius"/>
    </source>
</evidence>
<dbReference type="GO" id="GO:0016020">
    <property type="term" value="C:membrane"/>
    <property type="evidence" value="ECO:0007669"/>
    <property type="project" value="UniProtKB-SubCell"/>
</dbReference>
<dbReference type="GO" id="GO:0009847">
    <property type="term" value="P:spore germination"/>
    <property type="evidence" value="ECO:0007669"/>
    <property type="project" value="InterPro"/>
</dbReference>
<organism evidence="9 10">
    <name type="scientific">Sedimentibacter hydroxybenzoicus DSM 7310</name>
    <dbReference type="NCBI Taxonomy" id="1123245"/>
    <lineage>
        <taxon>Bacteria</taxon>
        <taxon>Bacillati</taxon>
        <taxon>Bacillota</taxon>
        <taxon>Tissierellia</taxon>
        <taxon>Sedimentibacter</taxon>
    </lineage>
</organism>
<name>A0A974BM92_SEDHY</name>
<gene>
    <name evidence="9" type="ORF">HZF24_14830</name>
</gene>
<keyword evidence="3" id="KW-0813">Transport</keyword>
<feature type="transmembrane region" description="Helical" evidence="8">
    <location>
        <begin position="331"/>
        <end position="352"/>
    </location>
</feature>
<evidence type="ECO:0000256" key="7">
    <source>
        <dbReference type="ARBA" id="ARBA00023136"/>
    </source>
</evidence>
<feature type="transmembrane region" description="Helical" evidence="8">
    <location>
        <begin position="145"/>
        <end position="166"/>
    </location>
</feature>